<evidence type="ECO:0000256" key="1">
    <source>
        <dbReference type="SAM" id="Phobius"/>
    </source>
</evidence>
<protein>
    <submittedName>
        <fullName evidence="2">Uncharacterized protein</fullName>
    </submittedName>
</protein>
<dbReference type="AlphaFoldDB" id="A0A5C6E6Z4"/>
<feature type="transmembrane region" description="Helical" evidence="1">
    <location>
        <begin position="31"/>
        <end position="53"/>
    </location>
</feature>
<proteinExistence type="predicted"/>
<evidence type="ECO:0000313" key="3">
    <source>
        <dbReference type="Proteomes" id="UP000318288"/>
    </source>
</evidence>
<accession>A0A5C6E6Z4</accession>
<feature type="transmembrane region" description="Helical" evidence="1">
    <location>
        <begin position="7"/>
        <end position="25"/>
    </location>
</feature>
<comment type="caution">
    <text evidence="2">The sequence shown here is derived from an EMBL/GenBank/DDBJ whole genome shotgun (WGS) entry which is preliminary data.</text>
</comment>
<evidence type="ECO:0000313" key="2">
    <source>
        <dbReference type="EMBL" id="TWU43697.1"/>
    </source>
</evidence>
<keyword evidence="1" id="KW-0812">Transmembrane</keyword>
<dbReference type="EMBL" id="SJPW01000014">
    <property type="protein sequence ID" value="TWU43697.1"/>
    <property type="molecule type" value="Genomic_DNA"/>
</dbReference>
<keyword evidence="3" id="KW-1185">Reference proteome</keyword>
<organism evidence="2 3">
    <name type="scientific">Rubripirellula tenax</name>
    <dbReference type="NCBI Taxonomy" id="2528015"/>
    <lineage>
        <taxon>Bacteria</taxon>
        <taxon>Pseudomonadati</taxon>
        <taxon>Planctomycetota</taxon>
        <taxon>Planctomycetia</taxon>
        <taxon>Pirellulales</taxon>
        <taxon>Pirellulaceae</taxon>
        <taxon>Rubripirellula</taxon>
    </lineage>
</organism>
<reference evidence="2 3" key="1">
    <citation type="submission" date="2019-02" db="EMBL/GenBank/DDBJ databases">
        <title>Deep-cultivation of Planctomycetes and their phenomic and genomic characterization uncovers novel biology.</title>
        <authorList>
            <person name="Wiegand S."/>
            <person name="Jogler M."/>
            <person name="Boedeker C."/>
            <person name="Pinto D."/>
            <person name="Vollmers J."/>
            <person name="Rivas-Marin E."/>
            <person name="Kohn T."/>
            <person name="Peeters S.H."/>
            <person name="Heuer A."/>
            <person name="Rast P."/>
            <person name="Oberbeckmann S."/>
            <person name="Bunk B."/>
            <person name="Jeske O."/>
            <person name="Meyerdierks A."/>
            <person name="Storesund J.E."/>
            <person name="Kallscheuer N."/>
            <person name="Luecker S."/>
            <person name="Lage O.M."/>
            <person name="Pohl T."/>
            <person name="Merkel B.J."/>
            <person name="Hornburger P."/>
            <person name="Mueller R.-W."/>
            <person name="Bruemmer F."/>
            <person name="Labrenz M."/>
            <person name="Spormann A.M."/>
            <person name="Op Den Camp H."/>
            <person name="Overmann J."/>
            <person name="Amann R."/>
            <person name="Jetten M.S.M."/>
            <person name="Mascher T."/>
            <person name="Medema M.H."/>
            <person name="Devos D.P."/>
            <person name="Kaster A.-K."/>
            <person name="Ovreas L."/>
            <person name="Rohde M."/>
            <person name="Galperin M.Y."/>
            <person name="Jogler C."/>
        </authorList>
    </citation>
    <scope>NUCLEOTIDE SEQUENCE [LARGE SCALE GENOMIC DNA]</scope>
    <source>
        <strain evidence="2 3">Poly51</strain>
    </source>
</reference>
<dbReference type="OrthoDB" id="9890021at2"/>
<gene>
    <name evidence="2" type="ORF">Poly51_62190</name>
</gene>
<sequence>MNYIITVGIAIIFAIFGTAAVMPFGSDAPPIGALLFGTFCGGLYVGHLVANALKYKPKPRRPRIPIDAKPTRPFIERLRIFSRGDECRNADDRASETSRMPFWMLGAARDPTPPKTSFFIRRILYRIRSILTSHSG</sequence>
<keyword evidence="1" id="KW-1133">Transmembrane helix</keyword>
<keyword evidence="1" id="KW-0472">Membrane</keyword>
<dbReference type="Proteomes" id="UP000318288">
    <property type="component" value="Unassembled WGS sequence"/>
</dbReference>
<name>A0A5C6E6Z4_9BACT</name>